<dbReference type="STRING" id="337701.SAMN05444398_1011018"/>
<feature type="domain" description="Cation efflux protein transmembrane" evidence="10">
    <location>
        <begin position="55"/>
        <end position="238"/>
    </location>
</feature>
<feature type="transmembrane region" description="Helical" evidence="9">
    <location>
        <begin position="215"/>
        <end position="233"/>
    </location>
</feature>
<keyword evidence="5" id="KW-0862">Zinc</keyword>
<evidence type="ECO:0000256" key="8">
    <source>
        <dbReference type="ARBA" id="ARBA00023136"/>
    </source>
</evidence>
<dbReference type="InterPro" id="IPR058533">
    <property type="entry name" value="Cation_efflux_TM"/>
</dbReference>
<dbReference type="InterPro" id="IPR002524">
    <property type="entry name" value="Cation_efflux"/>
</dbReference>
<dbReference type="InterPro" id="IPR027469">
    <property type="entry name" value="Cation_efflux_TMD_sf"/>
</dbReference>
<comment type="subcellular location">
    <subcellularLocation>
        <location evidence="1">Membrane</location>
        <topology evidence="1">Multi-pass membrane protein</topology>
    </subcellularLocation>
</comment>
<evidence type="ECO:0000256" key="3">
    <source>
        <dbReference type="ARBA" id="ARBA00022448"/>
    </source>
</evidence>
<evidence type="ECO:0000256" key="7">
    <source>
        <dbReference type="ARBA" id="ARBA00023065"/>
    </source>
</evidence>
<evidence type="ECO:0000256" key="1">
    <source>
        <dbReference type="ARBA" id="ARBA00004141"/>
    </source>
</evidence>
<dbReference type="EMBL" id="FRBR01000001">
    <property type="protein sequence ID" value="SHL21332.1"/>
    <property type="molecule type" value="Genomic_DNA"/>
</dbReference>
<organism evidence="12 13">
    <name type="scientific">Roseovarius pacificus</name>
    <dbReference type="NCBI Taxonomy" id="337701"/>
    <lineage>
        <taxon>Bacteria</taxon>
        <taxon>Pseudomonadati</taxon>
        <taxon>Pseudomonadota</taxon>
        <taxon>Alphaproteobacteria</taxon>
        <taxon>Rhodobacterales</taxon>
        <taxon>Roseobacteraceae</taxon>
        <taxon>Roseovarius</taxon>
    </lineage>
</organism>
<dbReference type="SUPFAM" id="SSF160240">
    <property type="entry name" value="Cation efflux protein cytoplasmic domain-like"/>
    <property type="match status" value="1"/>
</dbReference>
<feature type="domain" description="Cation efflux protein cytoplasmic" evidence="11">
    <location>
        <begin position="249"/>
        <end position="323"/>
    </location>
</feature>
<evidence type="ECO:0000256" key="2">
    <source>
        <dbReference type="ARBA" id="ARBA00008873"/>
    </source>
</evidence>
<dbReference type="Gene3D" id="1.20.1510.10">
    <property type="entry name" value="Cation efflux protein transmembrane domain"/>
    <property type="match status" value="1"/>
</dbReference>
<keyword evidence="5" id="KW-0864">Zinc transport</keyword>
<evidence type="ECO:0000313" key="13">
    <source>
        <dbReference type="Proteomes" id="UP000183974"/>
    </source>
</evidence>
<protein>
    <submittedName>
        <fullName evidence="12">Cobalt-zinc-cadmium efflux system protein</fullName>
    </submittedName>
</protein>
<dbReference type="Proteomes" id="UP000183974">
    <property type="component" value="Unassembled WGS sequence"/>
</dbReference>
<evidence type="ECO:0000256" key="5">
    <source>
        <dbReference type="ARBA" id="ARBA00022906"/>
    </source>
</evidence>
<sequence>MWNPSTSANTAGLSCWIDGAGRGKGTIMAHDHHGGHDHHGHAHLDPASGDRRVSLAIWANGLLTVAQIVGGILSGSLALVADAMHNLSDMAALVIAFAARKISRKPADRAMTFGYGRIEIVAALINYTTLILVGVYLIYEGAMRLIEPPEVAGWTVVILAGVALIVDTLTAGLTYAMQKDSVNIRALFLHNLSDALASVAVMVGGALILLYDWRIVDPLITIGIAGYILYLALTEIGGPIRMLMLGSPAGIDNDEVIAAIRGIAGVQDLHHVHFWQMQEHSTSLDSHIVLTADAWPRQEALKAEIKAMLDQRFGIGHSTLEFEHAAHAHDHAALYGCGKAAADL</sequence>
<dbReference type="InterPro" id="IPR050681">
    <property type="entry name" value="CDF/SLC30A"/>
</dbReference>
<dbReference type="Pfam" id="PF16916">
    <property type="entry name" value="ZT_dimer"/>
    <property type="match status" value="1"/>
</dbReference>
<gene>
    <name evidence="12" type="ORF">SAMN05444398_1011018</name>
</gene>
<accession>A0A1M6YTF0</accession>
<comment type="similarity">
    <text evidence="2">Belongs to the cation diffusion facilitator (CDF) transporter (TC 2.A.4) family. SLC30A subfamily.</text>
</comment>
<dbReference type="GO" id="GO:0005385">
    <property type="term" value="F:zinc ion transmembrane transporter activity"/>
    <property type="evidence" value="ECO:0007669"/>
    <property type="project" value="TreeGrafter"/>
</dbReference>
<dbReference type="GO" id="GO:0005886">
    <property type="term" value="C:plasma membrane"/>
    <property type="evidence" value="ECO:0007669"/>
    <property type="project" value="TreeGrafter"/>
</dbReference>
<evidence type="ECO:0000259" key="10">
    <source>
        <dbReference type="Pfam" id="PF01545"/>
    </source>
</evidence>
<keyword evidence="8 9" id="KW-0472">Membrane</keyword>
<keyword evidence="13" id="KW-1185">Reference proteome</keyword>
<name>A0A1M6YTF0_9RHOB</name>
<keyword evidence="7" id="KW-0406">Ion transport</keyword>
<feature type="transmembrane region" description="Helical" evidence="9">
    <location>
        <begin position="55"/>
        <end position="77"/>
    </location>
</feature>
<feature type="transmembrane region" description="Helical" evidence="9">
    <location>
        <begin position="151"/>
        <end position="176"/>
    </location>
</feature>
<keyword evidence="3" id="KW-0813">Transport</keyword>
<dbReference type="InterPro" id="IPR027470">
    <property type="entry name" value="Cation_efflux_CTD"/>
</dbReference>
<keyword evidence="4 9" id="KW-0812">Transmembrane</keyword>
<dbReference type="AlphaFoldDB" id="A0A1M6YTF0"/>
<dbReference type="Pfam" id="PF01545">
    <property type="entry name" value="Cation_efflux"/>
    <property type="match status" value="1"/>
</dbReference>
<dbReference type="SUPFAM" id="SSF161111">
    <property type="entry name" value="Cation efflux protein transmembrane domain-like"/>
    <property type="match status" value="1"/>
</dbReference>
<dbReference type="PANTHER" id="PTHR11562:SF17">
    <property type="entry name" value="RE54080P-RELATED"/>
    <property type="match status" value="1"/>
</dbReference>
<dbReference type="PANTHER" id="PTHR11562">
    <property type="entry name" value="CATION EFFLUX PROTEIN/ ZINC TRANSPORTER"/>
    <property type="match status" value="1"/>
</dbReference>
<evidence type="ECO:0000313" key="12">
    <source>
        <dbReference type="EMBL" id="SHL21332.1"/>
    </source>
</evidence>
<proteinExistence type="inferred from homology"/>
<evidence type="ECO:0000256" key="9">
    <source>
        <dbReference type="SAM" id="Phobius"/>
    </source>
</evidence>
<reference evidence="12 13" key="1">
    <citation type="submission" date="2016-11" db="EMBL/GenBank/DDBJ databases">
        <authorList>
            <person name="Jaros S."/>
            <person name="Januszkiewicz K."/>
            <person name="Wedrychowicz H."/>
        </authorList>
    </citation>
    <scope>NUCLEOTIDE SEQUENCE [LARGE SCALE GENOMIC DNA]</scope>
    <source>
        <strain evidence="12 13">DSM 29589</strain>
    </source>
</reference>
<feature type="transmembrane region" description="Helical" evidence="9">
    <location>
        <begin position="188"/>
        <end position="209"/>
    </location>
</feature>
<dbReference type="InterPro" id="IPR036837">
    <property type="entry name" value="Cation_efflux_CTD_sf"/>
</dbReference>
<keyword evidence="6 9" id="KW-1133">Transmembrane helix</keyword>
<evidence type="ECO:0000259" key="11">
    <source>
        <dbReference type="Pfam" id="PF16916"/>
    </source>
</evidence>
<evidence type="ECO:0000256" key="4">
    <source>
        <dbReference type="ARBA" id="ARBA00022692"/>
    </source>
</evidence>
<dbReference type="NCBIfam" id="TIGR01297">
    <property type="entry name" value="CDF"/>
    <property type="match status" value="1"/>
</dbReference>
<evidence type="ECO:0000256" key="6">
    <source>
        <dbReference type="ARBA" id="ARBA00022989"/>
    </source>
</evidence>
<feature type="transmembrane region" description="Helical" evidence="9">
    <location>
        <begin position="120"/>
        <end position="139"/>
    </location>
</feature>